<dbReference type="Proteomes" id="UP001419268">
    <property type="component" value="Unassembled WGS sequence"/>
</dbReference>
<sequence>MTAQERQIAEFIAYMSAQMTALVSTAPVTTAATTAPPTTRLNTTRVRFASDGEMETLVALYAVAESQGPRLEEIPVVRDFPNVFPEDLPGLPPPREVDFIIDLVLGTRPIAIPSYRMAPRELEELRTQLKDLGEKGVITPSMSPWGAPVLFVKKKDGSLILCIDYRQLNKVTAQMVGVLEELRLFLRISPRKSERSRRCAE</sequence>
<dbReference type="SUPFAM" id="SSF56672">
    <property type="entry name" value="DNA/RNA polymerases"/>
    <property type="match status" value="1"/>
</dbReference>
<gene>
    <name evidence="1" type="ORF">Scep_014534</name>
</gene>
<organism evidence="1 2">
    <name type="scientific">Stephania cephalantha</name>
    <dbReference type="NCBI Taxonomy" id="152367"/>
    <lineage>
        <taxon>Eukaryota</taxon>
        <taxon>Viridiplantae</taxon>
        <taxon>Streptophyta</taxon>
        <taxon>Embryophyta</taxon>
        <taxon>Tracheophyta</taxon>
        <taxon>Spermatophyta</taxon>
        <taxon>Magnoliopsida</taxon>
        <taxon>Ranunculales</taxon>
        <taxon>Menispermaceae</taxon>
        <taxon>Menispermoideae</taxon>
        <taxon>Cissampelideae</taxon>
        <taxon>Stephania</taxon>
    </lineage>
</organism>
<dbReference type="AlphaFoldDB" id="A0AAP0J3B9"/>
<evidence type="ECO:0000313" key="2">
    <source>
        <dbReference type="Proteomes" id="UP001419268"/>
    </source>
</evidence>
<dbReference type="InterPro" id="IPR032567">
    <property type="entry name" value="RTL1-rel"/>
</dbReference>
<dbReference type="EMBL" id="JBBNAG010000006">
    <property type="protein sequence ID" value="KAK9125688.1"/>
    <property type="molecule type" value="Genomic_DNA"/>
</dbReference>
<keyword evidence="2" id="KW-1185">Reference proteome</keyword>
<name>A0AAP0J3B9_9MAGN</name>
<evidence type="ECO:0000313" key="1">
    <source>
        <dbReference type="EMBL" id="KAK9125688.1"/>
    </source>
</evidence>
<dbReference type="PANTHER" id="PTHR15503">
    <property type="entry name" value="LDOC1 RELATED"/>
    <property type="match status" value="1"/>
</dbReference>
<dbReference type="Gene3D" id="3.10.10.10">
    <property type="entry name" value="HIV Type 1 Reverse Transcriptase, subunit A, domain 1"/>
    <property type="match status" value="1"/>
</dbReference>
<protein>
    <submittedName>
        <fullName evidence="1">Uncharacterized protein</fullName>
    </submittedName>
</protein>
<proteinExistence type="predicted"/>
<reference evidence="1 2" key="1">
    <citation type="submission" date="2024-01" db="EMBL/GenBank/DDBJ databases">
        <title>Genome assemblies of Stephania.</title>
        <authorList>
            <person name="Yang L."/>
        </authorList>
    </citation>
    <scope>NUCLEOTIDE SEQUENCE [LARGE SCALE GENOMIC DNA]</scope>
    <source>
        <strain evidence="1">JXDWG</strain>
        <tissue evidence="1">Leaf</tissue>
    </source>
</reference>
<accession>A0AAP0J3B9</accession>
<dbReference type="InterPro" id="IPR043502">
    <property type="entry name" value="DNA/RNA_pol_sf"/>
</dbReference>
<dbReference type="PANTHER" id="PTHR15503:SF45">
    <property type="entry name" value="RNA-DIRECTED DNA POLYMERASE HOMOLOG"/>
    <property type="match status" value="1"/>
</dbReference>
<comment type="caution">
    <text evidence="1">The sequence shown here is derived from an EMBL/GenBank/DDBJ whole genome shotgun (WGS) entry which is preliminary data.</text>
</comment>